<dbReference type="AlphaFoldDB" id="Q2H1R4"/>
<organism evidence="2 3">
    <name type="scientific">Chaetomium globosum (strain ATCC 6205 / CBS 148.51 / DSM 1962 / NBRC 6347 / NRRL 1970)</name>
    <name type="common">Soil fungus</name>
    <dbReference type="NCBI Taxonomy" id="306901"/>
    <lineage>
        <taxon>Eukaryota</taxon>
        <taxon>Fungi</taxon>
        <taxon>Dikarya</taxon>
        <taxon>Ascomycota</taxon>
        <taxon>Pezizomycotina</taxon>
        <taxon>Sordariomycetes</taxon>
        <taxon>Sordariomycetidae</taxon>
        <taxon>Sordariales</taxon>
        <taxon>Chaetomiaceae</taxon>
        <taxon>Chaetomium</taxon>
    </lineage>
</organism>
<dbReference type="EMBL" id="CH408032">
    <property type="protein sequence ID" value="EAQ87663.1"/>
    <property type="molecule type" value="Genomic_DNA"/>
</dbReference>
<dbReference type="RefSeq" id="XP_001223496.1">
    <property type="nucleotide sequence ID" value="XM_001223495.1"/>
</dbReference>
<feature type="region of interest" description="Disordered" evidence="1">
    <location>
        <begin position="143"/>
        <end position="169"/>
    </location>
</feature>
<dbReference type="Proteomes" id="UP000001056">
    <property type="component" value="Unassembled WGS sequence"/>
</dbReference>
<evidence type="ECO:0000256" key="1">
    <source>
        <dbReference type="SAM" id="MobiDB-lite"/>
    </source>
</evidence>
<name>Q2H1R4_CHAGB</name>
<reference evidence="3" key="1">
    <citation type="journal article" date="2015" name="Genome Announc.">
        <title>Draft genome sequence of the cellulolytic fungus Chaetomium globosum.</title>
        <authorList>
            <person name="Cuomo C.A."/>
            <person name="Untereiner W.A."/>
            <person name="Ma L.-J."/>
            <person name="Grabherr M."/>
            <person name="Birren B.W."/>
        </authorList>
    </citation>
    <scope>NUCLEOTIDE SEQUENCE [LARGE SCALE GENOMIC DNA]</scope>
    <source>
        <strain evidence="3">ATCC 6205 / CBS 148.51 / DSM 1962 / NBRC 6347 / NRRL 1970</strain>
    </source>
</reference>
<dbReference type="OrthoDB" id="10527073at2759"/>
<accession>Q2H1R4</accession>
<gene>
    <name evidence="2" type="ORF">CHGG_04282</name>
</gene>
<dbReference type="HOGENOM" id="CLU_1288763_0_0_1"/>
<dbReference type="VEuPathDB" id="FungiDB:CHGG_04282"/>
<dbReference type="GeneID" id="4392826"/>
<dbReference type="InParanoid" id="Q2H1R4"/>
<dbReference type="eggNOG" id="ENOG502RNTU">
    <property type="taxonomic scope" value="Eukaryota"/>
</dbReference>
<proteinExistence type="predicted"/>
<sequence>MLRIRGKRTASCATRLEDAQCFASSDVGGKLKNKWLESGYICRAKIPKTEPVGWDEAEARHRRVSIHYMCYGSYIPALEETRALPGRVKNPYQQSRNDAFWYSAVSRPSPHSQAGVRTSGTPRVNKKSRLFYYPVRIDDSPRPAHDRARGSLHRRRPLRFQGSRSAPVAPPRAKSLLYLAAGGEDNTRRRLLAALTVVQIGSLESVFEICKPFV</sequence>
<keyword evidence="3" id="KW-1185">Reference proteome</keyword>
<evidence type="ECO:0000313" key="3">
    <source>
        <dbReference type="Proteomes" id="UP000001056"/>
    </source>
</evidence>
<protein>
    <submittedName>
        <fullName evidence="2">Uncharacterized protein</fullName>
    </submittedName>
</protein>
<evidence type="ECO:0000313" key="2">
    <source>
        <dbReference type="EMBL" id="EAQ87663.1"/>
    </source>
</evidence>